<dbReference type="EMBL" id="LR130759">
    <property type="protein sequence ID" value="VDM86988.1"/>
    <property type="molecule type" value="Genomic_DNA"/>
</dbReference>
<dbReference type="Proteomes" id="UP000269998">
    <property type="component" value="Chromosome"/>
</dbReference>
<sequence>MARYDPPDYGAEDPSVYGNYGYGDNPGGYGQQPHPDPTPNWRKPLALVGWGVLIAALIAVIIYGIVQLAHGRPNPASVTTTVTATTTSTAPTTTSTTPPTTTTRTTTTTTPTTTTTTTTTTPTTTTTTTTSTTPPTSSATTAPTSTTTTNSAVPGALPTLPAQLPLPSMPTVINLQPGL</sequence>
<feature type="region of interest" description="Disordered" evidence="1">
    <location>
        <begin position="72"/>
        <end position="155"/>
    </location>
</feature>
<feature type="transmembrane region" description="Helical" evidence="2">
    <location>
        <begin position="45"/>
        <end position="66"/>
    </location>
</feature>
<protein>
    <submittedName>
        <fullName evidence="3">Uncharacterized protein</fullName>
    </submittedName>
</protein>
<evidence type="ECO:0000313" key="3">
    <source>
        <dbReference type="EMBL" id="VDM86988.1"/>
    </source>
</evidence>
<evidence type="ECO:0000313" key="4">
    <source>
        <dbReference type="Proteomes" id="UP000269998"/>
    </source>
</evidence>
<dbReference type="KEGG" id="mbai:MB901379_00521"/>
<gene>
    <name evidence="3" type="ORF">MB901379_00521</name>
</gene>
<name>A0A3S4C8N7_9MYCO</name>
<reference evidence="4" key="1">
    <citation type="submission" date="2018-02" db="EMBL/GenBank/DDBJ databases">
        <authorList>
            <person name="Seth-Smith MB H."/>
            <person name="Seth-Smith H."/>
        </authorList>
    </citation>
    <scope>NUCLEOTIDE SEQUENCE [LARGE SCALE GENOMIC DNA]</scope>
</reference>
<evidence type="ECO:0000256" key="1">
    <source>
        <dbReference type="SAM" id="MobiDB-lite"/>
    </source>
</evidence>
<keyword evidence="2" id="KW-0812">Transmembrane</keyword>
<dbReference type="AlphaFoldDB" id="A0A3S4C8N7"/>
<proteinExistence type="predicted"/>
<keyword evidence="2" id="KW-1133">Transmembrane helix</keyword>
<feature type="compositionally biased region" description="Low complexity" evidence="1">
    <location>
        <begin position="75"/>
        <end position="155"/>
    </location>
</feature>
<accession>A0A3S4C8N7</accession>
<feature type="compositionally biased region" description="Gly residues" evidence="1">
    <location>
        <begin position="20"/>
        <end position="30"/>
    </location>
</feature>
<keyword evidence="2" id="KW-0472">Membrane</keyword>
<feature type="region of interest" description="Disordered" evidence="1">
    <location>
        <begin position="1"/>
        <end position="37"/>
    </location>
</feature>
<keyword evidence="4" id="KW-1185">Reference proteome</keyword>
<organism evidence="3 4">
    <name type="scientific">Mycobacterium basiliense</name>
    <dbReference type="NCBI Taxonomy" id="2094119"/>
    <lineage>
        <taxon>Bacteria</taxon>
        <taxon>Bacillati</taxon>
        <taxon>Actinomycetota</taxon>
        <taxon>Actinomycetes</taxon>
        <taxon>Mycobacteriales</taxon>
        <taxon>Mycobacteriaceae</taxon>
        <taxon>Mycobacterium</taxon>
    </lineage>
</organism>
<evidence type="ECO:0000256" key="2">
    <source>
        <dbReference type="SAM" id="Phobius"/>
    </source>
</evidence>